<accession>A0A0D0AB08</accession>
<evidence type="ECO:0000313" key="2">
    <source>
        <dbReference type="Proteomes" id="UP000054018"/>
    </source>
</evidence>
<proteinExistence type="predicted"/>
<dbReference type="HOGENOM" id="CLU_1938986_0_0_1"/>
<gene>
    <name evidence="1" type="ORF">PISMIDRAFT_520232</name>
</gene>
<name>A0A0D0AB08_9AGAM</name>
<sequence length="130" mass="14940">MRRPTWRTKSGRMCEQVEAGDERRSLFTGVVDGDRVVKWCEGVKTRRAGPTQNQPKNSNKPRHYLGHTCHTPSHARTLPLFLFPRYSVPAKHCTLDATNVCIRGRVRAMQKACRGQRHHVILVLLTVTRR</sequence>
<dbReference type="EMBL" id="KN833690">
    <property type="protein sequence ID" value="KIK29208.1"/>
    <property type="molecule type" value="Genomic_DNA"/>
</dbReference>
<protein>
    <submittedName>
        <fullName evidence="1">Uncharacterized protein</fullName>
    </submittedName>
</protein>
<evidence type="ECO:0000313" key="1">
    <source>
        <dbReference type="EMBL" id="KIK29208.1"/>
    </source>
</evidence>
<reference evidence="1 2" key="1">
    <citation type="submission" date="2014-04" db="EMBL/GenBank/DDBJ databases">
        <authorList>
            <consortium name="DOE Joint Genome Institute"/>
            <person name="Kuo A."/>
            <person name="Kohler A."/>
            <person name="Costa M.D."/>
            <person name="Nagy L.G."/>
            <person name="Floudas D."/>
            <person name="Copeland A."/>
            <person name="Barry K.W."/>
            <person name="Cichocki N."/>
            <person name="Veneault-Fourrey C."/>
            <person name="LaButti K."/>
            <person name="Lindquist E.A."/>
            <person name="Lipzen A."/>
            <person name="Lundell T."/>
            <person name="Morin E."/>
            <person name="Murat C."/>
            <person name="Sun H."/>
            <person name="Tunlid A."/>
            <person name="Henrissat B."/>
            <person name="Grigoriev I.V."/>
            <person name="Hibbett D.S."/>
            <person name="Martin F."/>
            <person name="Nordberg H.P."/>
            <person name="Cantor M.N."/>
            <person name="Hua S.X."/>
        </authorList>
    </citation>
    <scope>NUCLEOTIDE SEQUENCE [LARGE SCALE GENOMIC DNA]</scope>
    <source>
        <strain evidence="1 2">441</strain>
    </source>
</reference>
<organism evidence="1 2">
    <name type="scientific">Pisolithus microcarpus 441</name>
    <dbReference type="NCBI Taxonomy" id="765257"/>
    <lineage>
        <taxon>Eukaryota</taxon>
        <taxon>Fungi</taxon>
        <taxon>Dikarya</taxon>
        <taxon>Basidiomycota</taxon>
        <taxon>Agaricomycotina</taxon>
        <taxon>Agaricomycetes</taxon>
        <taxon>Agaricomycetidae</taxon>
        <taxon>Boletales</taxon>
        <taxon>Sclerodermatineae</taxon>
        <taxon>Pisolithaceae</taxon>
        <taxon>Pisolithus</taxon>
    </lineage>
</organism>
<reference evidence="2" key="2">
    <citation type="submission" date="2015-01" db="EMBL/GenBank/DDBJ databases">
        <title>Evolutionary Origins and Diversification of the Mycorrhizal Mutualists.</title>
        <authorList>
            <consortium name="DOE Joint Genome Institute"/>
            <consortium name="Mycorrhizal Genomics Consortium"/>
            <person name="Kohler A."/>
            <person name="Kuo A."/>
            <person name="Nagy L.G."/>
            <person name="Floudas D."/>
            <person name="Copeland A."/>
            <person name="Barry K.W."/>
            <person name="Cichocki N."/>
            <person name="Veneault-Fourrey C."/>
            <person name="LaButti K."/>
            <person name="Lindquist E.A."/>
            <person name="Lipzen A."/>
            <person name="Lundell T."/>
            <person name="Morin E."/>
            <person name="Murat C."/>
            <person name="Riley R."/>
            <person name="Ohm R."/>
            <person name="Sun H."/>
            <person name="Tunlid A."/>
            <person name="Henrissat B."/>
            <person name="Grigoriev I.V."/>
            <person name="Hibbett D.S."/>
            <person name="Martin F."/>
        </authorList>
    </citation>
    <scope>NUCLEOTIDE SEQUENCE [LARGE SCALE GENOMIC DNA]</scope>
    <source>
        <strain evidence="2">441</strain>
    </source>
</reference>
<dbReference type="AlphaFoldDB" id="A0A0D0AB08"/>
<keyword evidence="2" id="KW-1185">Reference proteome</keyword>
<dbReference type="Proteomes" id="UP000054018">
    <property type="component" value="Unassembled WGS sequence"/>
</dbReference>